<dbReference type="PANTHER" id="PTHR21321:SF1">
    <property type="entry name" value="EXOSOME COMPLEX COMPONENT RRP40"/>
    <property type="match status" value="1"/>
</dbReference>
<dbReference type="InterPro" id="IPR012340">
    <property type="entry name" value="NA-bd_OB-fold"/>
</dbReference>
<protein>
    <recommendedName>
        <fullName evidence="9">Ribosomal RNA-processing protein 40</fullName>
    </recommendedName>
</protein>
<comment type="similarity">
    <text evidence="3">Belongs to the RRP40 family.</text>
</comment>
<keyword evidence="7" id="KW-0694">RNA-binding</keyword>
<dbReference type="SUPFAM" id="SSF110324">
    <property type="entry name" value="Ribosomal L27 protein-like"/>
    <property type="match status" value="1"/>
</dbReference>
<dbReference type="Gene3D" id="3.30.1370.10">
    <property type="entry name" value="K Homology domain, type 1"/>
    <property type="match status" value="1"/>
</dbReference>
<evidence type="ECO:0000256" key="8">
    <source>
        <dbReference type="ARBA" id="ARBA00023242"/>
    </source>
</evidence>
<evidence type="ECO:0000256" key="3">
    <source>
        <dbReference type="ARBA" id="ARBA00007841"/>
    </source>
</evidence>
<evidence type="ECO:0000256" key="4">
    <source>
        <dbReference type="ARBA" id="ARBA00022490"/>
    </source>
</evidence>
<dbReference type="Pfam" id="PF15985">
    <property type="entry name" value="KH_6"/>
    <property type="match status" value="1"/>
</dbReference>
<sequence length="246" mass="26303">MAAASTLPAAVGSCVFPGDVVAKVEEFEQLVLGRGVIRDGDHLRAACVGVLKWEAPTLWIEGEQKRYIPVKGDQILGVVLDKNAEDYKLDIGAAAQASLPILAFDGATKRNRPHLQVGTLVYVRVVLANKDIDPEVTCTAPPGIAAKDWVTKESVFGELVGGHVFECPLPLCRNLATTDAPVLQALGDLAPFEICVGVNGRVWLNAERPATVAVAQQAILGSYFVPASQHQRLVLDLAEGIDYDDL</sequence>
<keyword evidence="5" id="KW-0698">rRNA processing</keyword>
<dbReference type="GO" id="GO:0005730">
    <property type="term" value="C:nucleolus"/>
    <property type="evidence" value="ECO:0007669"/>
    <property type="project" value="UniProtKB-SubCell"/>
</dbReference>
<organism evidence="11">
    <name type="scientific">Chrysotila carterae</name>
    <name type="common">Marine alga</name>
    <name type="synonym">Syracosphaera carterae</name>
    <dbReference type="NCBI Taxonomy" id="13221"/>
    <lineage>
        <taxon>Eukaryota</taxon>
        <taxon>Haptista</taxon>
        <taxon>Haptophyta</taxon>
        <taxon>Prymnesiophyceae</taxon>
        <taxon>Isochrysidales</taxon>
        <taxon>Isochrysidaceae</taxon>
        <taxon>Chrysotila</taxon>
    </lineage>
</organism>
<reference evidence="11" key="1">
    <citation type="submission" date="2021-01" db="EMBL/GenBank/DDBJ databases">
        <authorList>
            <person name="Corre E."/>
            <person name="Pelletier E."/>
            <person name="Niang G."/>
            <person name="Scheremetjew M."/>
            <person name="Finn R."/>
            <person name="Kale V."/>
            <person name="Holt S."/>
            <person name="Cochrane G."/>
            <person name="Meng A."/>
            <person name="Brown T."/>
            <person name="Cohen L."/>
        </authorList>
    </citation>
    <scope>NUCLEOTIDE SEQUENCE</scope>
    <source>
        <strain evidence="11">CCMP645</strain>
    </source>
</reference>
<evidence type="ECO:0000313" key="11">
    <source>
        <dbReference type="EMBL" id="CAE0747477.1"/>
    </source>
</evidence>
<name>A0A7S4ERE3_CHRCT</name>
<evidence type="ECO:0000256" key="7">
    <source>
        <dbReference type="ARBA" id="ARBA00022884"/>
    </source>
</evidence>
<dbReference type="Gene3D" id="2.40.50.140">
    <property type="entry name" value="Nucleic acid-binding proteins"/>
    <property type="match status" value="1"/>
</dbReference>
<dbReference type="Pfam" id="PF21262">
    <property type="entry name" value="RRP40_S1"/>
    <property type="match status" value="1"/>
</dbReference>
<accession>A0A7S4ERE3</accession>
<dbReference type="AlphaFoldDB" id="A0A7S4ERE3"/>
<evidence type="ECO:0000256" key="2">
    <source>
        <dbReference type="ARBA" id="ARBA00004604"/>
    </source>
</evidence>
<feature type="domain" description="K Homology" evidence="10">
    <location>
        <begin position="162"/>
        <end position="208"/>
    </location>
</feature>
<keyword evidence="6" id="KW-0271">Exosome</keyword>
<dbReference type="InterPro" id="IPR037319">
    <property type="entry name" value="Rrp40_S1"/>
</dbReference>
<dbReference type="GO" id="GO:0071038">
    <property type="term" value="P:TRAMP-dependent tRNA surveillance pathway"/>
    <property type="evidence" value="ECO:0007669"/>
    <property type="project" value="TreeGrafter"/>
</dbReference>
<dbReference type="GO" id="GO:0000467">
    <property type="term" value="P:exonucleolytic trimming to generate mature 3'-end of 5.8S rRNA from tricistronic rRNA transcript (SSU-rRNA, 5.8S rRNA, LSU-rRNA)"/>
    <property type="evidence" value="ECO:0007669"/>
    <property type="project" value="TreeGrafter"/>
</dbReference>
<dbReference type="InterPro" id="IPR036612">
    <property type="entry name" value="KH_dom_type_1_sf"/>
</dbReference>
<dbReference type="InterPro" id="IPR004088">
    <property type="entry name" value="KH_dom_type_1"/>
</dbReference>
<dbReference type="FunFam" id="2.40.50.140:FF:000112">
    <property type="entry name" value="Exosome complex component RRP40"/>
    <property type="match status" value="1"/>
</dbReference>
<evidence type="ECO:0000259" key="10">
    <source>
        <dbReference type="Pfam" id="PF15985"/>
    </source>
</evidence>
<dbReference type="GO" id="GO:0000177">
    <property type="term" value="C:cytoplasmic exosome (RNase complex)"/>
    <property type="evidence" value="ECO:0007669"/>
    <property type="project" value="TreeGrafter"/>
</dbReference>
<dbReference type="CDD" id="cd05790">
    <property type="entry name" value="S1_Rrp40"/>
    <property type="match status" value="1"/>
</dbReference>
<gene>
    <name evidence="11" type="ORF">PCAR00345_LOCUS59</name>
</gene>
<dbReference type="GO" id="GO:0071035">
    <property type="term" value="P:nuclear polyadenylation-dependent rRNA catabolic process"/>
    <property type="evidence" value="ECO:0007669"/>
    <property type="project" value="TreeGrafter"/>
</dbReference>
<dbReference type="SUPFAM" id="SSF50249">
    <property type="entry name" value="Nucleic acid-binding proteins"/>
    <property type="match status" value="1"/>
</dbReference>
<dbReference type="CDD" id="cd22526">
    <property type="entry name" value="KH-I_Rrp40"/>
    <property type="match status" value="1"/>
</dbReference>
<keyword evidence="4" id="KW-0963">Cytoplasm</keyword>
<dbReference type="EMBL" id="HBIZ01000095">
    <property type="protein sequence ID" value="CAE0747477.1"/>
    <property type="molecule type" value="Transcribed_RNA"/>
</dbReference>
<dbReference type="GO" id="GO:0000176">
    <property type="term" value="C:nuclear exosome (RNase complex)"/>
    <property type="evidence" value="ECO:0007669"/>
    <property type="project" value="TreeGrafter"/>
</dbReference>
<comment type="subcellular location">
    <subcellularLocation>
        <location evidence="1">Cytoplasm</location>
    </subcellularLocation>
    <subcellularLocation>
        <location evidence="2">Nucleus</location>
        <location evidence="2">Nucleolus</location>
    </subcellularLocation>
</comment>
<dbReference type="GO" id="GO:0003723">
    <property type="term" value="F:RNA binding"/>
    <property type="evidence" value="ECO:0007669"/>
    <property type="project" value="UniProtKB-KW"/>
</dbReference>
<dbReference type="GO" id="GO:0034475">
    <property type="term" value="P:U4 snRNA 3'-end processing"/>
    <property type="evidence" value="ECO:0007669"/>
    <property type="project" value="TreeGrafter"/>
</dbReference>
<evidence type="ECO:0000256" key="6">
    <source>
        <dbReference type="ARBA" id="ARBA00022835"/>
    </source>
</evidence>
<keyword evidence="8" id="KW-0539">Nucleus</keyword>
<dbReference type="InterPro" id="IPR026699">
    <property type="entry name" value="Exosome_RNA_bind1/RRP40/RRP4"/>
</dbReference>
<dbReference type="PANTHER" id="PTHR21321">
    <property type="entry name" value="PNAS-3 RELATED"/>
    <property type="match status" value="1"/>
</dbReference>
<evidence type="ECO:0000256" key="5">
    <source>
        <dbReference type="ARBA" id="ARBA00022552"/>
    </source>
</evidence>
<evidence type="ECO:0000256" key="9">
    <source>
        <dbReference type="ARBA" id="ARBA00030615"/>
    </source>
</evidence>
<dbReference type="InterPro" id="IPR049469">
    <property type="entry name" value="RRP40_KH-I"/>
</dbReference>
<proteinExistence type="inferred from homology"/>
<dbReference type="GO" id="GO:0071051">
    <property type="term" value="P:poly(A)-dependent snoRNA 3'-end processing"/>
    <property type="evidence" value="ECO:0007669"/>
    <property type="project" value="TreeGrafter"/>
</dbReference>
<dbReference type="GO" id="GO:0071034">
    <property type="term" value="P:CUT catabolic process"/>
    <property type="evidence" value="ECO:0007669"/>
    <property type="project" value="TreeGrafter"/>
</dbReference>
<evidence type="ECO:0000256" key="1">
    <source>
        <dbReference type="ARBA" id="ARBA00004496"/>
    </source>
</evidence>
<dbReference type="SUPFAM" id="SSF54791">
    <property type="entry name" value="Eukaryotic type KH-domain (KH-domain type I)"/>
    <property type="match status" value="1"/>
</dbReference>